<name>A0A2H9TNN6_9FUNG</name>
<comment type="similarity">
    <text evidence="1">Belongs to the RtcB family.</text>
</comment>
<accession>A0A2H9TNN6</accession>
<keyword evidence="6 11" id="KW-0342">GTP-binding</keyword>
<dbReference type="GO" id="GO:0072669">
    <property type="term" value="C:tRNA-splicing ligase complex"/>
    <property type="evidence" value="ECO:0007669"/>
    <property type="project" value="TreeGrafter"/>
</dbReference>
<evidence type="ECO:0000313" key="14">
    <source>
        <dbReference type="EMBL" id="PJF19363.1"/>
    </source>
</evidence>
<dbReference type="EMBL" id="MTSL01000065">
    <property type="protein sequence ID" value="PJF19363.1"/>
    <property type="molecule type" value="Genomic_DNA"/>
</dbReference>
<feature type="active site" description="GMP-histidine intermediate" evidence="10">
    <location>
        <position position="438"/>
    </location>
</feature>
<evidence type="ECO:0000256" key="10">
    <source>
        <dbReference type="PIRSR" id="PIRSR601233-1"/>
    </source>
</evidence>
<feature type="binding site" evidence="11">
    <location>
        <position position="419"/>
    </location>
    <ligand>
        <name>GMP</name>
        <dbReference type="ChEBI" id="CHEBI:58115"/>
    </ligand>
</feature>
<feature type="binding site" evidence="12">
    <location>
        <position position="237"/>
    </location>
    <ligand>
        <name>Mn(2+)</name>
        <dbReference type="ChEBI" id="CHEBI:29035"/>
        <label>1</label>
    </ligand>
</feature>
<dbReference type="Gene3D" id="3.90.1860.10">
    <property type="entry name" value="tRNA-splicing ligase RtcB"/>
    <property type="match status" value="1"/>
</dbReference>
<evidence type="ECO:0000256" key="11">
    <source>
        <dbReference type="PIRSR" id="PIRSR601233-2"/>
    </source>
</evidence>
<dbReference type="GO" id="GO:0046872">
    <property type="term" value="F:metal ion binding"/>
    <property type="evidence" value="ECO:0007669"/>
    <property type="project" value="UniProtKB-KW"/>
</dbReference>
<keyword evidence="15" id="KW-1185">Reference proteome</keyword>
<evidence type="ECO:0000256" key="5">
    <source>
        <dbReference type="ARBA" id="ARBA00022741"/>
    </source>
</evidence>
<feature type="binding site" evidence="11">
    <location>
        <begin position="412"/>
        <end position="415"/>
    </location>
    <ligand>
        <name>GMP</name>
        <dbReference type="ChEBI" id="CHEBI:58115"/>
    </ligand>
</feature>
<evidence type="ECO:0000256" key="3">
    <source>
        <dbReference type="ARBA" id="ARBA00022598"/>
    </source>
</evidence>
<dbReference type="OrthoDB" id="10249697at2759"/>
<dbReference type="InterPro" id="IPR036025">
    <property type="entry name" value="RtcB-like_sf"/>
</dbReference>
<sequence length="582" mass="63932">MATSNSKTADMSDKKQAKVEMKDQKHLSYEGCILHVKDGLVPNMRVPGRVYVGQQSITQLENELRHFHKSGSTSYLPALQQIGNVAALPGIVGASIGLPDIHTGYGFAIAFDMDDPESIVSPGGVGFDINCGVRMLRTNLTIDDVRPVQQQLTDAIFNLVPVGVGGRNKDCLTSEDLRQVMLRGMDWAVEKGFAWPQDSLHCEERGQVLVLDPSQIGNERAEARGLPQLGTLGSGNHYAEVQVVTDIYDQDAAMAMGIVKSGQICIMIHCGSRGLGHQFADDAIKEMADAMKRDSIQVNDQMLSCTRINSTEGQAYLSKMAAASNFAYVNRSMIAHRIRAAFKQVFNRSAEELEMATVYDVAHNIAKVERHIVDGVEKRLLVHRKGSTRAFPPGHPDLPEDYKEIGQPVLVGGSMGTCSYVLTGTQQGMTETFGSTCHGATLTPEEVLADLKEKGITIRVGNIKGISEEAPASYKDVTEVVDICITLFTSLTLRSQSWYQQKSFPTRTRLCRQRIDSTAPINYHVFNFVQNGSALLSDFGYSGFGLRLPQNWPRHRGNMYINSLQSLGPGPARALHQLWDTV</sequence>
<evidence type="ECO:0000256" key="9">
    <source>
        <dbReference type="ARBA" id="ARBA00049514"/>
    </source>
</evidence>
<evidence type="ECO:0000256" key="8">
    <source>
        <dbReference type="ARBA" id="ARBA00047746"/>
    </source>
</evidence>
<evidence type="ECO:0000256" key="7">
    <source>
        <dbReference type="ARBA" id="ARBA00023211"/>
    </source>
</evidence>
<feature type="region of interest" description="Disordered" evidence="13">
    <location>
        <begin position="1"/>
        <end position="20"/>
    </location>
</feature>
<proteinExistence type="inferred from homology"/>
<comment type="catalytic activity">
    <reaction evidence="9">
        <text>a 3'-end 2',3'-cyclophospho-ribonucleotide-RNA + a 5'-end dephospho-ribonucleoside-RNA + GTP + H2O = a ribonucleotidyl-ribonucleotide-RNA + GMP + diphosphate + H(+)</text>
        <dbReference type="Rhea" id="RHEA:68080"/>
        <dbReference type="Rhea" id="RHEA-COMP:10464"/>
        <dbReference type="Rhea" id="RHEA-COMP:13936"/>
        <dbReference type="Rhea" id="RHEA-COMP:17355"/>
        <dbReference type="ChEBI" id="CHEBI:15377"/>
        <dbReference type="ChEBI" id="CHEBI:15378"/>
        <dbReference type="ChEBI" id="CHEBI:33019"/>
        <dbReference type="ChEBI" id="CHEBI:37565"/>
        <dbReference type="ChEBI" id="CHEBI:58115"/>
        <dbReference type="ChEBI" id="CHEBI:83064"/>
        <dbReference type="ChEBI" id="CHEBI:138284"/>
        <dbReference type="ChEBI" id="CHEBI:173118"/>
        <dbReference type="EC" id="6.5.1.8"/>
    </reaction>
</comment>
<organism evidence="14 15">
    <name type="scientific">Paramicrosporidium saccamoebae</name>
    <dbReference type="NCBI Taxonomy" id="1246581"/>
    <lineage>
        <taxon>Eukaryota</taxon>
        <taxon>Fungi</taxon>
        <taxon>Fungi incertae sedis</taxon>
        <taxon>Cryptomycota</taxon>
        <taxon>Cryptomycota incertae sedis</taxon>
        <taxon>Paramicrosporidium</taxon>
    </lineage>
</organism>
<keyword evidence="5 11" id="KW-0547">Nucleotide-binding</keyword>
<evidence type="ECO:0000256" key="6">
    <source>
        <dbReference type="ARBA" id="ARBA00023134"/>
    </source>
</evidence>
<feature type="binding site" evidence="12">
    <location>
        <position position="128"/>
    </location>
    <ligand>
        <name>Mn(2+)</name>
        <dbReference type="ChEBI" id="CHEBI:29035"/>
        <label>1</label>
    </ligand>
</feature>
<dbReference type="InterPro" id="IPR001233">
    <property type="entry name" value="RtcB"/>
</dbReference>
<dbReference type="AlphaFoldDB" id="A0A2H9TNN6"/>
<comment type="catalytic activity">
    <reaction evidence="8">
        <text>a 3'-end 3'-phospho-ribonucleotide-RNA + a 5'-end dephospho-ribonucleoside-RNA + GTP = a ribonucleotidyl-ribonucleotide-RNA + GMP + diphosphate</text>
        <dbReference type="Rhea" id="RHEA:68076"/>
        <dbReference type="Rhea" id="RHEA-COMP:10463"/>
        <dbReference type="Rhea" id="RHEA-COMP:13936"/>
        <dbReference type="Rhea" id="RHEA-COMP:17355"/>
        <dbReference type="ChEBI" id="CHEBI:33019"/>
        <dbReference type="ChEBI" id="CHEBI:37565"/>
        <dbReference type="ChEBI" id="CHEBI:58115"/>
        <dbReference type="ChEBI" id="CHEBI:83062"/>
        <dbReference type="ChEBI" id="CHEBI:138284"/>
        <dbReference type="ChEBI" id="CHEBI:173118"/>
        <dbReference type="EC" id="6.5.1.8"/>
    </reaction>
</comment>
<dbReference type="GO" id="GO:0005525">
    <property type="term" value="F:GTP binding"/>
    <property type="evidence" value="ECO:0007669"/>
    <property type="project" value="UniProtKB-KW"/>
</dbReference>
<dbReference type="GO" id="GO:0005634">
    <property type="term" value="C:nucleus"/>
    <property type="evidence" value="ECO:0007669"/>
    <property type="project" value="TreeGrafter"/>
</dbReference>
<feature type="binding site" evidence="12">
    <location>
        <position position="363"/>
    </location>
    <ligand>
        <name>Mn(2+)</name>
        <dbReference type="ChEBI" id="CHEBI:29035"/>
        <label>2</label>
    </ligand>
</feature>
<dbReference type="GO" id="GO:0003972">
    <property type="term" value="F:RNA ligase (ATP) activity"/>
    <property type="evidence" value="ECO:0007669"/>
    <property type="project" value="TreeGrafter"/>
</dbReference>
<keyword evidence="4 12" id="KW-0479">Metal-binding</keyword>
<gene>
    <name evidence="14" type="ORF">PSACC_00876</name>
</gene>
<feature type="binding site" evidence="11">
    <location>
        <begin position="236"/>
        <end position="240"/>
    </location>
    <ligand>
        <name>GMP</name>
        <dbReference type="ChEBI" id="CHEBI:58115"/>
    </ligand>
</feature>
<dbReference type="EC" id="6.5.1.8" evidence="2"/>
<evidence type="ECO:0000256" key="1">
    <source>
        <dbReference type="ARBA" id="ARBA00008071"/>
    </source>
</evidence>
<evidence type="ECO:0000256" key="12">
    <source>
        <dbReference type="PIRSR" id="PIRSR601233-3"/>
    </source>
</evidence>
<dbReference type="STRING" id="1246581.A0A2H9TNN6"/>
<dbReference type="PANTHER" id="PTHR11118:SF1">
    <property type="entry name" value="RNA-SPLICING LIGASE RTCB HOMOLOG"/>
    <property type="match status" value="1"/>
</dbReference>
<dbReference type="GO" id="GO:0170057">
    <property type="term" value="F:RNA ligase (GTP) activity"/>
    <property type="evidence" value="ECO:0007669"/>
    <property type="project" value="UniProtKB-EC"/>
</dbReference>
<reference evidence="14 15" key="1">
    <citation type="submission" date="2016-10" db="EMBL/GenBank/DDBJ databases">
        <title>The genome of Paramicrosporidium saccamoebae is the missing link in understanding Cryptomycota and Microsporidia evolution.</title>
        <authorList>
            <person name="Quandt C.A."/>
            <person name="Beaudet D."/>
            <person name="Corsaro D."/>
            <person name="Michel R."/>
            <person name="Corradi N."/>
            <person name="James T."/>
        </authorList>
    </citation>
    <scope>NUCLEOTIDE SEQUENCE [LARGE SCALE GENOMIC DNA]</scope>
    <source>
        <strain evidence="14 15">KSL3</strain>
    </source>
</reference>
<protein>
    <recommendedName>
        <fullName evidence="2">3'-phosphate/5'-hydroxy nucleic acid ligase</fullName>
        <ecNumber evidence="2">6.5.1.8</ecNumber>
    </recommendedName>
</protein>
<evidence type="ECO:0000256" key="13">
    <source>
        <dbReference type="SAM" id="MobiDB-lite"/>
    </source>
</evidence>
<dbReference type="SUPFAM" id="SSF103365">
    <property type="entry name" value="Hypothetical protein PH1602"/>
    <property type="match status" value="1"/>
</dbReference>
<feature type="compositionally biased region" description="Basic and acidic residues" evidence="13">
    <location>
        <begin position="10"/>
        <end position="20"/>
    </location>
</feature>
<dbReference type="PANTHER" id="PTHR11118">
    <property type="entry name" value="RNA-SPLICING LIGASE RTCB HOMOLOG"/>
    <property type="match status" value="1"/>
</dbReference>
<dbReference type="GO" id="GO:0006396">
    <property type="term" value="P:RNA processing"/>
    <property type="evidence" value="ECO:0007669"/>
    <property type="project" value="InterPro"/>
</dbReference>
<keyword evidence="3 14" id="KW-0436">Ligase</keyword>
<evidence type="ECO:0000313" key="15">
    <source>
        <dbReference type="Proteomes" id="UP000240830"/>
    </source>
</evidence>
<feature type="binding site" evidence="12">
    <location>
        <position position="269"/>
    </location>
    <ligand>
        <name>Mn(2+)</name>
        <dbReference type="ChEBI" id="CHEBI:29035"/>
        <label>2</label>
    </ligand>
</feature>
<evidence type="ECO:0000256" key="4">
    <source>
        <dbReference type="ARBA" id="ARBA00022723"/>
    </source>
</evidence>
<dbReference type="Proteomes" id="UP000240830">
    <property type="component" value="Unassembled WGS sequence"/>
</dbReference>
<evidence type="ECO:0000256" key="2">
    <source>
        <dbReference type="ARBA" id="ARBA00012726"/>
    </source>
</evidence>
<dbReference type="FunFam" id="3.90.1860.10:FF:000001">
    <property type="entry name" value="tRNA-splicing ligase RtcB homolog"/>
    <property type="match status" value="1"/>
</dbReference>
<comment type="caution">
    <text evidence="14">The sequence shown here is derived from an EMBL/GenBank/DDBJ whole genome shotgun (WGS) entry which is preliminary data.</text>
</comment>
<comment type="cofactor">
    <cofactor evidence="12">
        <name>Mn(2+)</name>
        <dbReference type="ChEBI" id="CHEBI:29035"/>
    </cofactor>
    <text evidence="12">Binds 2 manganese ions per subunit.</text>
</comment>
<keyword evidence="7 12" id="KW-0464">Manganese</keyword>
<dbReference type="Pfam" id="PF01139">
    <property type="entry name" value="RtcB"/>
    <property type="match status" value="1"/>
</dbReference>
<feature type="binding site" evidence="11">
    <location>
        <begin position="363"/>
        <end position="364"/>
    </location>
    <ligand>
        <name>GMP</name>
        <dbReference type="ChEBI" id="CHEBI:58115"/>
    </ligand>
</feature>